<organism evidence="1 2">
    <name type="scientific">Xyrichtys novacula</name>
    <name type="common">Pearly razorfish</name>
    <name type="synonym">Hemipteronotus novacula</name>
    <dbReference type="NCBI Taxonomy" id="13765"/>
    <lineage>
        <taxon>Eukaryota</taxon>
        <taxon>Metazoa</taxon>
        <taxon>Chordata</taxon>
        <taxon>Craniata</taxon>
        <taxon>Vertebrata</taxon>
        <taxon>Euteleostomi</taxon>
        <taxon>Actinopterygii</taxon>
        <taxon>Neopterygii</taxon>
        <taxon>Teleostei</taxon>
        <taxon>Neoteleostei</taxon>
        <taxon>Acanthomorphata</taxon>
        <taxon>Eupercaria</taxon>
        <taxon>Labriformes</taxon>
        <taxon>Labridae</taxon>
        <taxon>Xyrichtys</taxon>
    </lineage>
</organism>
<protein>
    <submittedName>
        <fullName evidence="1">Uncharacterized protein</fullName>
    </submittedName>
</protein>
<dbReference type="Proteomes" id="UP001178508">
    <property type="component" value="Chromosome 10"/>
</dbReference>
<evidence type="ECO:0000313" key="1">
    <source>
        <dbReference type="EMBL" id="CAJ1066065.1"/>
    </source>
</evidence>
<keyword evidence="2" id="KW-1185">Reference proteome</keyword>
<proteinExistence type="predicted"/>
<name>A0AAV1FXV6_XYRNO</name>
<evidence type="ECO:0000313" key="2">
    <source>
        <dbReference type="Proteomes" id="UP001178508"/>
    </source>
</evidence>
<gene>
    <name evidence="1" type="ORF">XNOV1_A004588</name>
</gene>
<sequence length="118" mass="13935">MNLKLFLCRNKSTNFEKRLHPHYTESKRAGVTFEGHHEIPTTVSEVYWLFITSISLFFWQLWSSLGDTLKRQSLWKNVPSKGQCTKEALETRVHFVNKRICNVNVERLSLPLRSNWPT</sequence>
<dbReference type="EMBL" id="OY660873">
    <property type="protein sequence ID" value="CAJ1066065.1"/>
    <property type="molecule type" value="Genomic_DNA"/>
</dbReference>
<accession>A0AAV1FXV6</accession>
<reference evidence="1" key="1">
    <citation type="submission" date="2023-08" db="EMBL/GenBank/DDBJ databases">
        <authorList>
            <person name="Alioto T."/>
            <person name="Alioto T."/>
            <person name="Gomez Garrido J."/>
        </authorList>
    </citation>
    <scope>NUCLEOTIDE SEQUENCE</scope>
</reference>
<dbReference type="AlphaFoldDB" id="A0AAV1FXV6"/>